<accession>A0ABR6C4A7</accession>
<dbReference type="EMBL" id="JACJHZ010000007">
    <property type="protein sequence ID" value="MBA9019822.1"/>
    <property type="molecule type" value="Genomic_DNA"/>
</dbReference>
<name>A0ABR6C4A7_9HYPH</name>
<reference evidence="2 3" key="1">
    <citation type="submission" date="2020-08" db="EMBL/GenBank/DDBJ databases">
        <title>Genomic Encyclopedia of Type Strains, Phase IV (KMG-IV): sequencing the most valuable type-strain genomes for metagenomic binning, comparative biology and taxonomic classification.</title>
        <authorList>
            <person name="Goeker M."/>
        </authorList>
    </citation>
    <scope>NUCLEOTIDE SEQUENCE [LARGE SCALE GENOMIC DNA]</scope>
    <source>
        <strain evidence="2 3">DSM 17455</strain>
    </source>
</reference>
<gene>
    <name evidence="2" type="ORF">HNQ97_001817</name>
</gene>
<keyword evidence="3" id="KW-1185">Reference proteome</keyword>
<evidence type="ECO:0000313" key="2">
    <source>
        <dbReference type="EMBL" id="MBA9019822.1"/>
    </source>
</evidence>
<feature type="region of interest" description="Disordered" evidence="1">
    <location>
        <begin position="1"/>
        <end position="26"/>
    </location>
</feature>
<evidence type="ECO:0000313" key="3">
    <source>
        <dbReference type="Proteomes" id="UP000587524"/>
    </source>
</evidence>
<organism evidence="2 3">
    <name type="scientific">Aminobacter ciceronei</name>
    <dbReference type="NCBI Taxonomy" id="150723"/>
    <lineage>
        <taxon>Bacteria</taxon>
        <taxon>Pseudomonadati</taxon>
        <taxon>Pseudomonadota</taxon>
        <taxon>Alphaproteobacteria</taxon>
        <taxon>Hyphomicrobiales</taxon>
        <taxon>Phyllobacteriaceae</taxon>
        <taxon>Aminobacter</taxon>
    </lineage>
</organism>
<comment type="caution">
    <text evidence="2">The sequence shown here is derived from an EMBL/GenBank/DDBJ whole genome shotgun (WGS) entry which is preliminary data.</text>
</comment>
<sequence length="96" mass="10271">MDGAYFARTGTLPPDFGNEQSGFTPPEPQELAVAAVNHSVAIANQAQRCVTKWRILPFVSDNEAGTEQGVGYLEMGSPFDSTVESAKHMAEASALR</sequence>
<evidence type="ECO:0000256" key="1">
    <source>
        <dbReference type="SAM" id="MobiDB-lite"/>
    </source>
</evidence>
<protein>
    <submittedName>
        <fullName evidence="2">Uncharacterized protein</fullName>
    </submittedName>
</protein>
<proteinExistence type="predicted"/>
<dbReference type="Proteomes" id="UP000587524">
    <property type="component" value="Unassembled WGS sequence"/>
</dbReference>